<keyword evidence="2" id="KW-1133">Transmembrane helix</keyword>
<dbReference type="Gene3D" id="3.80.10.10">
    <property type="entry name" value="Ribonuclease Inhibitor"/>
    <property type="match status" value="2"/>
</dbReference>
<dbReference type="EMBL" id="CP093343">
    <property type="protein sequence ID" value="WOG81554.1"/>
    <property type="molecule type" value="Genomic_DNA"/>
</dbReference>
<feature type="domain" description="Disease resistance protein At4g27190-like leucine-rich repeats" evidence="3">
    <location>
        <begin position="51"/>
        <end position="191"/>
    </location>
</feature>
<accession>A0AAF1AED6</accession>
<proteinExistence type="predicted"/>
<keyword evidence="5" id="KW-1185">Reference proteome</keyword>
<evidence type="ECO:0000313" key="5">
    <source>
        <dbReference type="Proteomes" id="UP000077755"/>
    </source>
</evidence>
<dbReference type="InterPro" id="IPR050905">
    <property type="entry name" value="Plant_NBS-LRR"/>
</dbReference>
<gene>
    <name evidence="4" type="ORF">DCAR_0100705</name>
</gene>
<reference evidence="4" key="2">
    <citation type="submission" date="2022-03" db="EMBL/GenBank/DDBJ databases">
        <title>Draft title - Genomic analysis of global carrot germplasm unveils the trajectory of domestication and the origin of high carotenoid orange carrot.</title>
        <authorList>
            <person name="Iorizzo M."/>
            <person name="Ellison S."/>
            <person name="Senalik D."/>
            <person name="Macko-Podgorni A."/>
            <person name="Grzebelus D."/>
            <person name="Bostan H."/>
            <person name="Rolling W."/>
            <person name="Curaba J."/>
            <person name="Simon P."/>
        </authorList>
    </citation>
    <scope>NUCLEOTIDE SEQUENCE</scope>
    <source>
        <tissue evidence="4">Leaf</tissue>
    </source>
</reference>
<sequence length="268" mass="30298">MKRIVGEAKQGEINDVLVFPELLCLRLELLPNLTSFCGEETDACKVEFPSLKDLKIENVKDTSDIWERDYNCESSFCKLRSISVQGFSRLQTIIPVVMLHKLSNLQSLRISDCSSLISGVGTDASNIDVSRLPALSHLYLNGLPCLTETGLKSGNLYPNLKKLEINDCHSLTNVVPRDVMHLEEIIVGNCKKMKRIVGEAKQGEINDVLVFPELTCLRLELLPNLTSFCGEEIDTYKVLYLYSFLQFFMLAVFGAYKCVQNFIQNDMW</sequence>
<name>A0AAF1AED6_DAUCS</name>
<organism evidence="4 5">
    <name type="scientific">Daucus carota subsp. sativus</name>
    <name type="common">Carrot</name>
    <dbReference type="NCBI Taxonomy" id="79200"/>
    <lineage>
        <taxon>Eukaryota</taxon>
        <taxon>Viridiplantae</taxon>
        <taxon>Streptophyta</taxon>
        <taxon>Embryophyta</taxon>
        <taxon>Tracheophyta</taxon>
        <taxon>Spermatophyta</taxon>
        <taxon>Magnoliopsida</taxon>
        <taxon>eudicotyledons</taxon>
        <taxon>Gunneridae</taxon>
        <taxon>Pentapetalae</taxon>
        <taxon>asterids</taxon>
        <taxon>campanulids</taxon>
        <taxon>Apiales</taxon>
        <taxon>Apiaceae</taxon>
        <taxon>Apioideae</taxon>
        <taxon>Scandiceae</taxon>
        <taxon>Daucinae</taxon>
        <taxon>Daucus</taxon>
        <taxon>Daucus sect. Daucus</taxon>
    </lineage>
</organism>
<protein>
    <recommendedName>
        <fullName evidence="3">Disease resistance protein At4g27190-like leucine-rich repeats domain-containing protein</fullName>
    </recommendedName>
</protein>
<dbReference type="SUPFAM" id="SSF52058">
    <property type="entry name" value="L domain-like"/>
    <property type="match status" value="1"/>
</dbReference>
<dbReference type="Proteomes" id="UP000077755">
    <property type="component" value="Chromosome 1"/>
</dbReference>
<dbReference type="PANTHER" id="PTHR33463">
    <property type="entry name" value="NB-ARC DOMAIN-CONTAINING PROTEIN-RELATED"/>
    <property type="match status" value="1"/>
</dbReference>
<keyword evidence="1" id="KW-0611">Plant defense</keyword>
<evidence type="ECO:0000259" key="3">
    <source>
        <dbReference type="Pfam" id="PF23247"/>
    </source>
</evidence>
<keyword evidence="2" id="KW-0812">Transmembrane</keyword>
<dbReference type="Pfam" id="PF23247">
    <property type="entry name" value="LRR_RPS2"/>
    <property type="match status" value="1"/>
</dbReference>
<dbReference type="AlphaFoldDB" id="A0AAF1AED6"/>
<dbReference type="InterPro" id="IPR057135">
    <property type="entry name" value="At4g27190-like_LRR"/>
</dbReference>
<evidence type="ECO:0000313" key="4">
    <source>
        <dbReference type="EMBL" id="WOG81554.1"/>
    </source>
</evidence>
<evidence type="ECO:0000256" key="2">
    <source>
        <dbReference type="SAM" id="Phobius"/>
    </source>
</evidence>
<feature type="transmembrane region" description="Helical" evidence="2">
    <location>
        <begin position="239"/>
        <end position="259"/>
    </location>
</feature>
<reference evidence="4" key="1">
    <citation type="journal article" date="2016" name="Nat. Genet.">
        <title>A high-quality carrot genome assembly provides new insights into carotenoid accumulation and asterid genome evolution.</title>
        <authorList>
            <person name="Iorizzo M."/>
            <person name="Ellison S."/>
            <person name="Senalik D."/>
            <person name="Zeng P."/>
            <person name="Satapoomin P."/>
            <person name="Huang J."/>
            <person name="Bowman M."/>
            <person name="Iovene M."/>
            <person name="Sanseverino W."/>
            <person name="Cavagnaro P."/>
            <person name="Yildiz M."/>
            <person name="Macko-Podgorni A."/>
            <person name="Moranska E."/>
            <person name="Grzebelus E."/>
            <person name="Grzebelus D."/>
            <person name="Ashrafi H."/>
            <person name="Zheng Z."/>
            <person name="Cheng S."/>
            <person name="Spooner D."/>
            <person name="Van Deynze A."/>
            <person name="Simon P."/>
        </authorList>
    </citation>
    <scope>NUCLEOTIDE SEQUENCE</scope>
    <source>
        <tissue evidence="4">Leaf</tissue>
    </source>
</reference>
<evidence type="ECO:0000256" key="1">
    <source>
        <dbReference type="ARBA" id="ARBA00022821"/>
    </source>
</evidence>
<keyword evidence="2" id="KW-0472">Membrane</keyword>
<dbReference type="InterPro" id="IPR032675">
    <property type="entry name" value="LRR_dom_sf"/>
</dbReference>
<dbReference type="PANTHER" id="PTHR33463:SF204">
    <property type="entry name" value="NB-ARC DOMAIN-CONTAINING PROTEIN"/>
    <property type="match status" value="1"/>
</dbReference>